<feature type="compositionally biased region" description="Polar residues" evidence="1">
    <location>
        <begin position="311"/>
        <end position="328"/>
    </location>
</feature>
<keyword evidence="3" id="KW-1185">Reference proteome</keyword>
<feature type="compositionally biased region" description="Polar residues" evidence="1">
    <location>
        <begin position="7"/>
        <end position="22"/>
    </location>
</feature>
<accession>A0A9P6DZB3</accession>
<reference evidence="2" key="1">
    <citation type="journal article" date="2020" name="Nat. Commun.">
        <title>Large-scale genome sequencing of mycorrhizal fungi provides insights into the early evolution of symbiotic traits.</title>
        <authorList>
            <person name="Miyauchi S."/>
            <person name="Kiss E."/>
            <person name="Kuo A."/>
            <person name="Drula E."/>
            <person name="Kohler A."/>
            <person name="Sanchez-Garcia M."/>
            <person name="Morin E."/>
            <person name="Andreopoulos B."/>
            <person name="Barry K.W."/>
            <person name="Bonito G."/>
            <person name="Buee M."/>
            <person name="Carver A."/>
            <person name="Chen C."/>
            <person name="Cichocki N."/>
            <person name="Clum A."/>
            <person name="Culley D."/>
            <person name="Crous P.W."/>
            <person name="Fauchery L."/>
            <person name="Girlanda M."/>
            <person name="Hayes R.D."/>
            <person name="Keri Z."/>
            <person name="LaButti K."/>
            <person name="Lipzen A."/>
            <person name="Lombard V."/>
            <person name="Magnuson J."/>
            <person name="Maillard F."/>
            <person name="Murat C."/>
            <person name="Nolan M."/>
            <person name="Ohm R.A."/>
            <person name="Pangilinan J."/>
            <person name="Pereira M.F."/>
            <person name="Perotto S."/>
            <person name="Peter M."/>
            <person name="Pfister S."/>
            <person name="Riley R."/>
            <person name="Sitrit Y."/>
            <person name="Stielow J.B."/>
            <person name="Szollosi G."/>
            <person name="Zifcakova L."/>
            <person name="Stursova M."/>
            <person name="Spatafora J.W."/>
            <person name="Tedersoo L."/>
            <person name="Vaario L.M."/>
            <person name="Yamada A."/>
            <person name="Yan M."/>
            <person name="Wang P."/>
            <person name="Xu J."/>
            <person name="Bruns T."/>
            <person name="Baldrian P."/>
            <person name="Vilgalys R."/>
            <person name="Dunand C."/>
            <person name="Henrissat B."/>
            <person name="Grigoriev I.V."/>
            <person name="Hibbett D."/>
            <person name="Nagy L.G."/>
            <person name="Martin F.M."/>
        </authorList>
    </citation>
    <scope>NUCLEOTIDE SEQUENCE</scope>
    <source>
        <strain evidence="2">UP504</strain>
    </source>
</reference>
<feature type="compositionally biased region" description="Polar residues" evidence="1">
    <location>
        <begin position="110"/>
        <end position="119"/>
    </location>
</feature>
<dbReference type="EMBL" id="MU128912">
    <property type="protein sequence ID" value="KAF9520356.1"/>
    <property type="molecule type" value="Genomic_DNA"/>
</dbReference>
<organism evidence="2 3">
    <name type="scientific">Hydnum rufescens UP504</name>
    <dbReference type="NCBI Taxonomy" id="1448309"/>
    <lineage>
        <taxon>Eukaryota</taxon>
        <taxon>Fungi</taxon>
        <taxon>Dikarya</taxon>
        <taxon>Basidiomycota</taxon>
        <taxon>Agaricomycotina</taxon>
        <taxon>Agaricomycetes</taxon>
        <taxon>Cantharellales</taxon>
        <taxon>Hydnaceae</taxon>
        <taxon>Hydnum</taxon>
    </lineage>
</organism>
<feature type="region of interest" description="Disordered" evidence="1">
    <location>
        <begin position="146"/>
        <end position="180"/>
    </location>
</feature>
<feature type="compositionally biased region" description="Basic and acidic residues" evidence="1">
    <location>
        <begin position="216"/>
        <end position="230"/>
    </location>
</feature>
<evidence type="ECO:0000313" key="2">
    <source>
        <dbReference type="EMBL" id="KAF9520356.1"/>
    </source>
</evidence>
<gene>
    <name evidence="2" type="ORF">BS47DRAFT_1335986</name>
</gene>
<feature type="compositionally biased region" description="Polar residues" evidence="1">
    <location>
        <begin position="85"/>
        <end position="98"/>
    </location>
</feature>
<evidence type="ECO:0000256" key="1">
    <source>
        <dbReference type="SAM" id="MobiDB-lite"/>
    </source>
</evidence>
<sequence length="432" mass="46002">MFPWSGPVSNDGESNTLLSPRLSTPPILLSPVTTRASEKQSGMPPRRFGDSGERLSSEETRPTITRDETPHDQAVRSLGIGTFISPHQSQGNKPSQEDPSAPRNDAPQGPGSTQHQALSANEIFSPGPEDIFDPATGALIGVMYTPSPLMGDTAQSTAEPSLPKRSLRADSDSTAMSEPTENIWAQLSKIRTLQSDIARMHLALDGPGIVDGAKDRRASAGKVAEGRNRSASDAASFPDDEFAKRRESIALVLAKLDSLSEAVTAFHRIPTPQLRFPPPSSATHSRAGSLSPSNSLPPDPLLPLLIPSPRMPTSNDATQKPSHASSSIPHPKGTPSPPLPYTHNPRLEAPSNTSHPPRLKRLETLYEPTGNTPEESASIPPTAPFAADPPIRNPLFGMDDIHHDSPVSTISSLKYDYFGRPSGGGRGSDSAP</sequence>
<feature type="region of interest" description="Disordered" evidence="1">
    <location>
        <begin position="270"/>
        <end position="407"/>
    </location>
</feature>
<evidence type="ECO:0000313" key="3">
    <source>
        <dbReference type="Proteomes" id="UP000886523"/>
    </source>
</evidence>
<feature type="region of interest" description="Disordered" evidence="1">
    <location>
        <begin position="216"/>
        <end position="236"/>
    </location>
</feature>
<proteinExistence type="predicted"/>
<dbReference type="Proteomes" id="UP000886523">
    <property type="component" value="Unassembled WGS sequence"/>
</dbReference>
<name>A0A9P6DZB3_9AGAM</name>
<dbReference type="AlphaFoldDB" id="A0A9P6DZB3"/>
<feature type="compositionally biased region" description="Basic and acidic residues" evidence="1">
    <location>
        <begin position="47"/>
        <end position="74"/>
    </location>
</feature>
<feature type="region of interest" description="Disordered" evidence="1">
    <location>
        <begin position="1"/>
        <end position="134"/>
    </location>
</feature>
<comment type="caution">
    <text evidence="2">The sequence shown here is derived from an EMBL/GenBank/DDBJ whole genome shotgun (WGS) entry which is preliminary data.</text>
</comment>
<dbReference type="OrthoDB" id="2537650at2759"/>
<protein>
    <submittedName>
        <fullName evidence="2">Uncharacterized protein</fullName>
    </submittedName>
</protein>